<evidence type="ECO:0000313" key="4">
    <source>
        <dbReference type="Proteomes" id="UP000092125"/>
    </source>
</evidence>
<sequence>MLRHLSLPLLIALALLPAAPVLAQTHAPAPPAPGAPLPAWDQLSPAQREAVLAPLRDRWNGADAGQRQRMLAHGQRWQSMSPEERDKARRGLRRFEHMSPEQREQARALFGQMRQLPPAQRDALRDRWSRMTPEERRDWVRDNPPPAKPR</sequence>
<keyword evidence="2" id="KW-0732">Signal</keyword>
<dbReference type="RefSeq" id="WP_053519136.1">
    <property type="nucleotide sequence ID" value="NZ_CAXOQU010000140.1"/>
</dbReference>
<feature type="chain" id="PRO_5043023606" description="DUF3106 domain-containing protein" evidence="2">
    <location>
        <begin position="24"/>
        <end position="150"/>
    </location>
</feature>
<proteinExistence type="predicted"/>
<dbReference type="InterPro" id="IPR021455">
    <property type="entry name" value="DUF3106"/>
</dbReference>
<accession>A0AAP7GP54</accession>
<evidence type="ECO:0000256" key="1">
    <source>
        <dbReference type="SAM" id="MobiDB-lite"/>
    </source>
</evidence>
<dbReference type="EMBL" id="LYVI01000013">
    <property type="protein sequence ID" value="OBU59899.1"/>
    <property type="molecule type" value="Genomic_DNA"/>
</dbReference>
<evidence type="ECO:0008006" key="5">
    <source>
        <dbReference type="Google" id="ProtNLM"/>
    </source>
</evidence>
<feature type="compositionally biased region" description="Basic and acidic residues" evidence="1">
    <location>
        <begin position="122"/>
        <end position="141"/>
    </location>
</feature>
<evidence type="ECO:0000256" key="2">
    <source>
        <dbReference type="SAM" id="SignalP"/>
    </source>
</evidence>
<name>A0AAP7GP54_STEMA</name>
<reference evidence="3 4" key="1">
    <citation type="submission" date="2016-05" db="EMBL/GenBank/DDBJ databases">
        <title>Draft Genome Sequences of Stenotrophomonas maltophilia Strains Sm32COP, Sm41DVV, Sm46PAILV, SmF3, SmF22, SmSOFb1 and SmCVFa1, Isolated from Different Manures, in France.</title>
        <authorList>
            <person name="Nazaret S."/>
            <person name="Bodilis J."/>
        </authorList>
    </citation>
    <scope>NUCLEOTIDE SEQUENCE [LARGE SCALE GENOMIC DNA]</scope>
    <source>
        <strain evidence="3 4">Sm41DVV</strain>
    </source>
</reference>
<feature type="region of interest" description="Disordered" evidence="1">
    <location>
        <begin position="71"/>
        <end position="150"/>
    </location>
</feature>
<dbReference type="AlphaFoldDB" id="A0AAP7GP54"/>
<feature type="compositionally biased region" description="Basic and acidic residues" evidence="1">
    <location>
        <begin position="82"/>
        <end position="106"/>
    </location>
</feature>
<dbReference type="Pfam" id="PF11304">
    <property type="entry name" value="DUF3106"/>
    <property type="match status" value="1"/>
</dbReference>
<feature type="signal peptide" evidence="2">
    <location>
        <begin position="1"/>
        <end position="23"/>
    </location>
</feature>
<dbReference type="Proteomes" id="UP000092125">
    <property type="component" value="Unassembled WGS sequence"/>
</dbReference>
<comment type="caution">
    <text evidence="3">The sequence shown here is derived from an EMBL/GenBank/DDBJ whole genome shotgun (WGS) entry which is preliminary data.</text>
</comment>
<organism evidence="3 4">
    <name type="scientific">Stenotrophomonas maltophilia</name>
    <name type="common">Pseudomonas maltophilia</name>
    <name type="synonym">Xanthomonas maltophilia</name>
    <dbReference type="NCBI Taxonomy" id="40324"/>
    <lineage>
        <taxon>Bacteria</taxon>
        <taxon>Pseudomonadati</taxon>
        <taxon>Pseudomonadota</taxon>
        <taxon>Gammaproteobacteria</taxon>
        <taxon>Lysobacterales</taxon>
        <taxon>Lysobacteraceae</taxon>
        <taxon>Stenotrophomonas</taxon>
        <taxon>Stenotrophomonas maltophilia group</taxon>
    </lineage>
</organism>
<gene>
    <name evidence="3" type="ORF">A9K56_16715</name>
</gene>
<evidence type="ECO:0000313" key="3">
    <source>
        <dbReference type="EMBL" id="OBU59899.1"/>
    </source>
</evidence>
<protein>
    <recommendedName>
        <fullName evidence="5">DUF3106 domain-containing protein</fullName>
    </recommendedName>
</protein>